<sequence length="74" mass="7854">MHLWIQPCGPCADLYGQPATAEPHEALTLNGAGAVKDARAEAHYTCLQCGGVFARILAGPPGRQTWMLLNAGQH</sequence>
<dbReference type="Proteomes" id="UP000199365">
    <property type="component" value="Unassembled WGS sequence"/>
</dbReference>
<evidence type="ECO:0000313" key="2">
    <source>
        <dbReference type="Proteomes" id="UP000199365"/>
    </source>
</evidence>
<dbReference type="RefSeq" id="WP_090808565.1">
    <property type="nucleotide sequence ID" value="NZ_FNKX01000002.1"/>
</dbReference>
<dbReference type="EMBL" id="FNKX01000002">
    <property type="protein sequence ID" value="SDR52682.1"/>
    <property type="molecule type" value="Genomic_DNA"/>
</dbReference>
<protein>
    <submittedName>
        <fullName evidence="1">Uncharacterized protein</fullName>
    </submittedName>
</protein>
<gene>
    <name evidence="1" type="ORF">SAMN05445850_5522</name>
</gene>
<proteinExistence type="predicted"/>
<evidence type="ECO:0000313" key="1">
    <source>
        <dbReference type="EMBL" id="SDR52682.1"/>
    </source>
</evidence>
<organism evidence="1 2">
    <name type="scientific">Paraburkholderia tuberum</name>
    <dbReference type="NCBI Taxonomy" id="157910"/>
    <lineage>
        <taxon>Bacteria</taxon>
        <taxon>Pseudomonadati</taxon>
        <taxon>Pseudomonadota</taxon>
        <taxon>Betaproteobacteria</taxon>
        <taxon>Burkholderiales</taxon>
        <taxon>Burkholderiaceae</taxon>
        <taxon>Paraburkholderia</taxon>
    </lineage>
</organism>
<reference evidence="2" key="1">
    <citation type="submission" date="2016-10" db="EMBL/GenBank/DDBJ databases">
        <authorList>
            <person name="Varghese N."/>
            <person name="Submissions S."/>
        </authorList>
    </citation>
    <scope>NUCLEOTIDE SEQUENCE [LARGE SCALE GENOMIC DNA]</scope>
    <source>
        <strain evidence="2">DUS833</strain>
    </source>
</reference>
<keyword evidence="2" id="KW-1185">Reference proteome</keyword>
<accession>A0A1H1JRY8</accession>
<name>A0A1H1JRY8_9BURK</name>
<dbReference type="AlphaFoldDB" id="A0A1H1JRY8"/>
<dbReference type="STRING" id="157910.SAMN05445850_5522"/>